<feature type="non-terminal residue" evidence="1">
    <location>
        <position position="51"/>
    </location>
</feature>
<name>A0A6J4NAZ8_9CHLR</name>
<dbReference type="AlphaFoldDB" id="A0A6J4NAZ8"/>
<sequence>MTNTRGQGVSGGGLRNQRGVATSDGAMLLSSKMFIVCSLVGLKEGGWQSQI</sequence>
<proteinExistence type="predicted"/>
<gene>
    <name evidence="1" type="ORF">AVDCRST_MAG93-9286</name>
</gene>
<evidence type="ECO:0000313" key="1">
    <source>
        <dbReference type="EMBL" id="CAA9382780.1"/>
    </source>
</evidence>
<accession>A0A6J4NAZ8</accession>
<reference evidence="1" key="1">
    <citation type="submission" date="2020-02" db="EMBL/GenBank/DDBJ databases">
        <authorList>
            <person name="Meier V. D."/>
        </authorList>
    </citation>
    <scope>NUCLEOTIDE SEQUENCE</scope>
    <source>
        <strain evidence="1">AVDCRST_MAG93</strain>
    </source>
</reference>
<protein>
    <submittedName>
        <fullName evidence="1">Uncharacterized protein</fullName>
    </submittedName>
</protein>
<organism evidence="1">
    <name type="scientific">uncultured Chloroflexia bacterium</name>
    <dbReference type="NCBI Taxonomy" id="1672391"/>
    <lineage>
        <taxon>Bacteria</taxon>
        <taxon>Bacillati</taxon>
        <taxon>Chloroflexota</taxon>
        <taxon>Chloroflexia</taxon>
        <taxon>environmental samples</taxon>
    </lineage>
</organism>
<dbReference type="EMBL" id="CADCTR010003115">
    <property type="protein sequence ID" value="CAA9382780.1"/>
    <property type="molecule type" value="Genomic_DNA"/>
</dbReference>